<dbReference type="EMBL" id="SOCA01000017">
    <property type="protein sequence ID" value="TDU63061.1"/>
    <property type="molecule type" value="Genomic_DNA"/>
</dbReference>
<accession>A0A4R7RII2</accession>
<dbReference type="Proteomes" id="UP000295662">
    <property type="component" value="Unassembled WGS sequence"/>
</dbReference>
<sequence length="73" mass="8187">MRPFRGTRPNDGILIIPGHSTTPQQDLQMQILALELQVTKQKELIDSQTAYIARLEAEITRLKPPVSPEAPQP</sequence>
<protein>
    <submittedName>
        <fullName evidence="1">Uncharacterized protein</fullName>
    </submittedName>
</protein>
<organism evidence="1 2">
    <name type="scientific">Prosthecobacter fusiformis</name>
    <dbReference type="NCBI Taxonomy" id="48464"/>
    <lineage>
        <taxon>Bacteria</taxon>
        <taxon>Pseudomonadati</taxon>
        <taxon>Verrucomicrobiota</taxon>
        <taxon>Verrucomicrobiia</taxon>
        <taxon>Verrucomicrobiales</taxon>
        <taxon>Verrucomicrobiaceae</taxon>
        <taxon>Prosthecobacter</taxon>
    </lineage>
</organism>
<keyword evidence="2" id="KW-1185">Reference proteome</keyword>
<evidence type="ECO:0000313" key="1">
    <source>
        <dbReference type="EMBL" id="TDU63061.1"/>
    </source>
</evidence>
<comment type="caution">
    <text evidence="1">The sequence shown here is derived from an EMBL/GenBank/DDBJ whole genome shotgun (WGS) entry which is preliminary data.</text>
</comment>
<evidence type="ECO:0000313" key="2">
    <source>
        <dbReference type="Proteomes" id="UP000295662"/>
    </source>
</evidence>
<gene>
    <name evidence="1" type="ORF">EI77_04582</name>
</gene>
<name>A0A4R7RII2_9BACT</name>
<reference evidence="1 2" key="1">
    <citation type="submission" date="2019-03" db="EMBL/GenBank/DDBJ databases">
        <title>Genomic Encyclopedia of Archaeal and Bacterial Type Strains, Phase II (KMG-II): from individual species to whole genera.</title>
        <authorList>
            <person name="Goeker M."/>
        </authorList>
    </citation>
    <scope>NUCLEOTIDE SEQUENCE [LARGE SCALE GENOMIC DNA]</scope>
    <source>
        <strain evidence="1 2">ATCC 25309</strain>
    </source>
</reference>
<dbReference type="AlphaFoldDB" id="A0A4R7RII2"/>
<proteinExistence type="predicted"/>